<comment type="caution">
    <text evidence="1">The sequence shown here is derived from an EMBL/GenBank/DDBJ whole genome shotgun (WGS) entry which is preliminary data.</text>
</comment>
<dbReference type="Gene3D" id="1.20.1260.10">
    <property type="match status" value="1"/>
</dbReference>
<organism evidence="1 2">
    <name type="scientific">Pipistrellus kuhlii</name>
    <name type="common">Kuhl's pipistrelle</name>
    <dbReference type="NCBI Taxonomy" id="59472"/>
    <lineage>
        <taxon>Eukaryota</taxon>
        <taxon>Metazoa</taxon>
        <taxon>Chordata</taxon>
        <taxon>Craniata</taxon>
        <taxon>Vertebrata</taxon>
        <taxon>Euteleostomi</taxon>
        <taxon>Mammalia</taxon>
        <taxon>Eutheria</taxon>
        <taxon>Laurasiatheria</taxon>
        <taxon>Chiroptera</taxon>
        <taxon>Yangochiroptera</taxon>
        <taxon>Vespertilionidae</taxon>
        <taxon>Pipistrellus</taxon>
    </lineage>
</organism>
<dbReference type="SUPFAM" id="SSF47240">
    <property type="entry name" value="Ferritin-like"/>
    <property type="match status" value="1"/>
</dbReference>
<name>A0A7J8A7R3_PIPKU</name>
<sequence>MSGQNSGPMEAALSQALWALQALGSICADPQLCDFLENHFWSEEVKFIKKMSYSPDRVGSVDSVMACRLKDSRFDSDQGHVPWLWAHSQSGVCRRQLINVSLSLMFLTLYSSPFLPVKKNQ</sequence>
<dbReference type="Proteomes" id="UP000558488">
    <property type="component" value="Unassembled WGS sequence"/>
</dbReference>
<reference evidence="1 2" key="1">
    <citation type="journal article" date="2020" name="Nature">
        <title>Six reference-quality genomes reveal evolution of bat adaptations.</title>
        <authorList>
            <person name="Jebb D."/>
            <person name="Huang Z."/>
            <person name="Pippel M."/>
            <person name="Hughes G.M."/>
            <person name="Lavrichenko K."/>
            <person name="Devanna P."/>
            <person name="Winkler S."/>
            <person name="Jermiin L.S."/>
            <person name="Skirmuntt E.C."/>
            <person name="Katzourakis A."/>
            <person name="Burkitt-Gray L."/>
            <person name="Ray D.A."/>
            <person name="Sullivan K.A.M."/>
            <person name="Roscito J.G."/>
            <person name="Kirilenko B.M."/>
            <person name="Davalos L.M."/>
            <person name="Corthals A.P."/>
            <person name="Power M.L."/>
            <person name="Jones G."/>
            <person name="Ransome R.D."/>
            <person name="Dechmann D.K.N."/>
            <person name="Locatelli A.G."/>
            <person name="Puechmaille S.J."/>
            <person name="Fedrigo O."/>
            <person name="Jarvis E.D."/>
            <person name="Hiller M."/>
            <person name="Vernes S.C."/>
            <person name="Myers E.W."/>
            <person name="Teeling E.C."/>
        </authorList>
    </citation>
    <scope>NUCLEOTIDE SEQUENCE [LARGE SCALE GENOMIC DNA]</scope>
    <source>
        <strain evidence="1">MPipKuh1</strain>
        <tissue evidence="1">Flight muscle</tissue>
    </source>
</reference>
<accession>A0A7J8A7R3</accession>
<protein>
    <submittedName>
        <fullName evidence="1">Uncharacterized protein</fullName>
    </submittedName>
</protein>
<gene>
    <name evidence="1" type="ORF">mPipKuh1_008831</name>
</gene>
<evidence type="ECO:0000313" key="1">
    <source>
        <dbReference type="EMBL" id="KAF6382451.1"/>
    </source>
</evidence>
<dbReference type="AlphaFoldDB" id="A0A7J8A7R3"/>
<dbReference type="InterPro" id="IPR009078">
    <property type="entry name" value="Ferritin-like_SF"/>
</dbReference>
<dbReference type="EMBL" id="JACAGB010000002">
    <property type="protein sequence ID" value="KAF6382451.1"/>
    <property type="molecule type" value="Genomic_DNA"/>
</dbReference>
<dbReference type="InterPro" id="IPR012347">
    <property type="entry name" value="Ferritin-like"/>
</dbReference>
<evidence type="ECO:0000313" key="2">
    <source>
        <dbReference type="Proteomes" id="UP000558488"/>
    </source>
</evidence>
<keyword evidence="2" id="KW-1185">Reference proteome</keyword>
<proteinExistence type="predicted"/>